<dbReference type="InterPro" id="IPR023606">
    <property type="entry name" value="CoA-Trfase_III_dom_1_sf"/>
</dbReference>
<dbReference type="PANTHER" id="PTHR48207:SF3">
    <property type="entry name" value="SUCCINATE--HYDROXYMETHYLGLUTARATE COA-TRANSFERASE"/>
    <property type="match status" value="1"/>
</dbReference>
<evidence type="ECO:0000256" key="1">
    <source>
        <dbReference type="ARBA" id="ARBA00022679"/>
    </source>
</evidence>
<sequence length="412" mass="44769">MSATTTEGRPAPADASAAAPRQGPLANIRVLDLTRVRAGPTAIRQFADWGADVIKIESPQYMEVSDGWGGLRDGPDFQNLHRNKRSLTINLKDPRGLAIFRRLVEQADVVAENFRPDVKFRLGIDYESLKAINPRIVYASISGFGQDGPYAKRPGFDHIVQGMGGMMSVNGHADNGPTRAGIAVADVAAGLFCALAVMTALLERASSGQGQWVQVSLLQAMISMLDFQAARWLMNGDIPVQAGNDHPTSIPTGVYPTADGWINIAAGEQAMFARLVKAMGCEELMAVPEYSTEEGRSEHRTALNAELSRRTREHGSAHWLEVFERGSVAAGPINRMNEVFEDPQVRHLQVAQTLQHQTLGAIQVVGQPFQLSRTPSQMRSVTPLRGEHTDEILAEAGYSEQDIAGFYADGVI</sequence>
<evidence type="ECO:0000313" key="4">
    <source>
        <dbReference type="Proteomes" id="UP000464787"/>
    </source>
</evidence>
<dbReference type="AlphaFoldDB" id="A0A857J1D4"/>
<dbReference type="InterPro" id="IPR044855">
    <property type="entry name" value="CoA-Trfase_III_dom3_sf"/>
</dbReference>
<dbReference type="InterPro" id="IPR003673">
    <property type="entry name" value="CoA-Trfase_fam_III"/>
</dbReference>
<reference evidence="3 4" key="1">
    <citation type="submission" date="2020-01" db="EMBL/GenBank/DDBJ databases">
        <title>Genome sequencing of strain KACC 21265.</title>
        <authorList>
            <person name="Heo J."/>
            <person name="Kim S.-J."/>
            <person name="Kim J.-S."/>
            <person name="Hong S.-B."/>
            <person name="Kwon S.-W."/>
        </authorList>
    </citation>
    <scope>NUCLEOTIDE SEQUENCE [LARGE SCALE GENOMIC DNA]</scope>
    <source>
        <strain evidence="3 4">KACC 21265</strain>
    </source>
</reference>
<dbReference type="Pfam" id="PF02515">
    <property type="entry name" value="CoA_transf_3"/>
    <property type="match status" value="1"/>
</dbReference>
<name>A0A857J1D4_9BURK</name>
<dbReference type="InterPro" id="IPR050483">
    <property type="entry name" value="CoA-transferase_III_domain"/>
</dbReference>
<protein>
    <submittedName>
        <fullName evidence="3">CoA transferase</fullName>
    </submittedName>
</protein>
<dbReference type="PANTHER" id="PTHR48207">
    <property type="entry name" value="SUCCINATE--HYDROXYMETHYLGLUTARATE COA-TRANSFERASE"/>
    <property type="match status" value="1"/>
</dbReference>
<dbReference type="EMBL" id="CP047650">
    <property type="protein sequence ID" value="QHI97690.1"/>
    <property type="molecule type" value="Genomic_DNA"/>
</dbReference>
<dbReference type="KEGG" id="xyk:GT347_06600"/>
<dbReference type="RefSeq" id="WP_160551208.1">
    <property type="nucleotide sequence ID" value="NZ_CP047650.1"/>
</dbReference>
<keyword evidence="1 3" id="KW-0808">Transferase</keyword>
<feature type="region of interest" description="Disordered" evidence="2">
    <location>
        <begin position="1"/>
        <end position="20"/>
    </location>
</feature>
<evidence type="ECO:0000256" key="2">
    <source>
        <dbReference type="SAM" id="MobiDB-lite"/>
    </source>
</evidence>
<organism evidence="3 4">
    <name type="scientific">Xylophilus rhododendri</name>
    <dbReference type="NCBI Taxonomy" id="2697032"/>
    <lineage>
        <taxon>Bacteria</taxon>
        <taxon>Pseudomonadati</taxon>
        <taxon>Pseudomonadota</taxon>
        <taxon>Betaproteobacteria</taxon>
        <taxon>Burkholderiales</taxon>
        <taxon>Xylophilus</taxon>
    </lineage>
</organism>
<accession>A0A857J1D4</accession>
<dbReference type="GO" id="GO:0008410">
    <property type="term" value="F:CoA-transferase activity"/>
    <property type="evidence" value="ECO:0007669"/>
    <property type="project" value="TreeGrafter"/>
</dbReference>
<dbReference type="Gene3D" id="3.40.50.10540">
    <property type="entry name" value="Crotonobetainyl-coa:carnitine coa-transferase, domain 1"/>
    <property type="match status" value="1"/>
</dbReference>
<dbReference type="Gene3D" id="3.30.1540.10">
    <property type="entry name" value="formyl-coa transferase, domain 3"/>
    <property type="match status" value="1"/>
</dbReference>
<feature type="compositionally biased region" description="Low complexity" evidence="2">
    <location>
        <begin position="10"/>
        <end position="20"/>
    </location>
</feature>
<gene>
    <name evidence="3" type="ORF">GT347_06600</name>
</gene>
<proteinExistence type="predicted"/>
<dbReference type="SUPFAM" id="SSF89796">
    <property type="entry name" value="CoA-transferase family III (CaiB/BaiF)"/>
    <property type="match status" value="1"/>
</dbReference>
<dbReference type="Proteomes" id="UP000464787">
    <property type="component" value="Chromosome"/>
</dbReference>
<evidence type="ECO:0000313" key="3">
    <source>
        <dbReference type="EMBL" id="QHI97690.1"/>
    </source>
</evidence>
<keyword evidence="4" id="KW-1185">Reference proteome</keyword>